<reference evidence="2" key="2">
    <citation type="submission" date="2020-09" db="EMBL/GenBank/DDBJ databases">
        <authorList>
            <person name="Sun Q."/>
            <person name="Ohkuma M."/>
        </authorList>
    </citation>
    <scope>NUCLEOTIDE SEQUENCE</scope>
    <source>
        <strain evidence="2">JCM 10088</strain>
    </source>
</reference>
<dbReference type="Pfam" id="PF14947">
    <property type="entry name" value="HTH_45"/>
    <property type="match status" value="1"/>
</dbReference>
<dbReference type="InterPro" id="IPR036390">
    <property type="entry name" value="WH_DNA-bd_sf"/>
</dbReference>
<dbReference type="InterPro" id="IPR036388">
    <property type="entry name" value="WH-like_DNA-bd_sf"/>
</dbReference>
<evidence type="ECO:0000259" key="1">
    <source>
        <dbReference type="Pfam" id="PF14947"/>
    </source>
</evidence>
<dbReference type="Gene3D" id="1.10.10.10">
    <property type="entry name" value="Winged helix-like DNA-binding domain superfamily/Winged helix DNA-binding domain"/>
    <property type="match status" value="1"/>
</dbReference>
<reference evidence="2" key="1">
    <citation type="journal article" date="2014" name="Int. J. Syst. Evol. Microbiol.">
        <title>Complete genome sequence of Corynebacterium casei LMG S-19264T (=DSM 44701T), isolated from a smear-ripened cheese.</title>
        <authorList>
            <consortium name="US DOE Joint Genome Institute (JGI-PGF)"/>
            <person name="Walter F."/>
            <person name="Albersmeier A."/>
            <person name="Kalinowski J."/>
            <person name="Ruckert C."/>
        </authorList>
    </citation>
    <scope>NUCLEOTIDE SEQUENCE</scope>
    <source>
        <strain evidence="2">JCM 10088</strain>
    </source>
</reference>
<dbReference type="RefSeq" id="WP_075059245.1">
    <property type="nucleotide sequence ID" value="NZ_BMNL01000004.1"/>
</dbReference>
<organism evidence="2 3">
    <name type="scientific">Thermocladium modestius</name>
    <dbReference type="NCBI Taxonomy" id="62609"/>
    <lineage>
        <taxon>Archaea</taxon>
        <taxon>Thermoproteota</taxon>
        <taxon>Thermoprotei</taxon>
        <taxon>Thermoproteales</taxon>
        <taxon>Thermoproteaceae</taxon>
        <taxon>Thermocladium</taxon>
    </lineage>
</organism>
<dbReference type="InterPro" id="IPR038723">
    <property type="entry name" value="ArnR1-like_HTH"/>
</dbReference>
<comment type="caution">
    <text evidence="2">The sequence shown here is derived from an EMBL/GenBank/DDBJ whole genome shotgun (WGS) entry which is preliminary data.</text>
</comment>
<evidence type="ECO:0000313" key="2">
    <source>
        <dbReference type="EMBL" id="GGP22306.1"/>
    </source>
</evidence>
<keyword evidence="3" id="KW-1185">Reference proteome</keyword>
<sequence length="89" mass="10404">MRDKKKRSRIEIIADILAYLDKNGCSRPTRMATALNLSYDKLMDYVKELDQRGMIMTNMEGICITSRGLQFLREYTRWSNFAKSFGIDV</sequence>
<dbReference type="AlphaFoldDB" id="A0A830GX86"/>
<name>A0A830GX86_9CREN</name>
<feature type="domain" description="ArnR1-like winged helix-turn-helix" evidence="1">
    <location>
        <begin position="6"/>
        <end position="81"/>
    </location>
</feature>
<dbReference type="EMBL" id="BMNL01000004">
    <property type="protein sequence ID" value="GGP22306.1"/>
    <property type="molecule type" value="Genomic_DNA"/>
</dbReference>
<protein>
    <submittedName>
        <fullName evidence="2">Transcriptional regulator</fullName>
    </submittedName>
</protein>
<gene>
    <name evidence="2" type="ORF">GCM10007981_17840</name>
</gene>
<proteinExistence type="predicted"/>
<dbReference type="SUPFAM" id="SSF46785">
    <property type="entry name" value="Winged helix' DNA-binding domain"/>
    <property type="match status" value="1"/>
</dbReference>
<dbReference type="OrthoDB" id="140255at2157"/>
<dbReference type="Proteomes" id="UP000610960">
    <property type="component" value="Unassembled WGS sequence"/>
</dbReference>
<evidence type="ECO:0000313" key="3">
    <source>
        <dbReference type="Proteomes" id="UP000610960"/>
    </source>
</evidence>
<accession>A0A830GX86</accession>